<feature type="transmembrane region" description="Helical" evidence="1">
    <location>
        <begin position="12"/>
        <end position="33"/>
    </location>
</feature>
<evidence type="ECO:0000313" key="3">
    <source>
        <dbReference type="Proteomes" id="UP000515947"/>
    </source>
</evidence>
<dbReference type="Proteomes" id="UP000515947">
    <property type="component" value="Chromosome"/>
</dbReference>
<dbReference type="RefSeq" id="WP_187578149.1">
    <property type="nucleotide sequence ID" value="NZ_CP060713.1"/>
</dbReference>
<feature type="transmembrane region" description="Helical" evidence="1">
    <location>
        <begin position="53"/>
        <end position="75"/>
    </location>
</feature>
<dbReference type="EMBL" id="CP060713">
    <property type="protein sequence ID" value="QNN52307.1"/>
    <property type="molecule type" value="Genomic_DNA"/>
</dbReference>
<protein>
    <submittedName>
        <fullName evidence="2">DUF4386 domain-containing protein</fullName>
    </submittedName>
</protein>
<keyword evidence="3" id="KW-1185">Reference proteome</keyword>
<feature type="transmembrane region" description="Helical" evidence="1">
    <location>
        <begin position="96"/>
        <end position="115"/>
    </location>
</feature>
<sequence length="243" mass="25810">MDLRRTGRIFGWLFIGTFVTSIPARLLFIDGAGASWTNMRFVAADASSTSLKWGALLEFGLIVTQLGTALVLYPIARRQSETIALSYVTARTIESVFAAIGLVSMLSLVSVISAMNGANGVEAVALQAQGDSLAHAYEWAFEWGPGLVAGIGNGILLGYLMYTSALVPPRLALLGLIGGPILILSFLMILAGVYKNGEGPSGLLTLPEAAWELSLGIYCAWKGFRLSSPLAETIRRSEALLPS</sequence>
<feature type="transmembrane region" description="Helical" evidence="1">
    <location>
        <begin position="143"/>
        <end position="162"/>
    </location>
</feature>
<dbReference type="KEGG" id="nmes:H9L09_17755"/>
<name>A0A7G9R9N2_9ACTN</name>
<dbReference type="InterPro" id="IPR025495">
    <property type="entry name" value="DUF4386"/>
</dbReference>
<keyword evidence="1" id="KW-1133">Transmembrane helix</keyword>
<dbReference type="AlphaFoldDB" id="A0A7G9R9N2"/>
<reference evidence="2 3" key="1">
    <citation type="submission" date="2020-08" db="EMBL/GenBank/DDBJ databases">
        <title>Genome sequence of Nocardioides mesophilus KACC 16243T.</title>
        <authorList>
            <person name="Hyun D.-W."/>
            <person name="Bae J.-W."/>
        </authorList>
    </citation>
    <scope>NUCLEOTIDE SEQUENCE [LARGE SCALE GENOMIC DNA]</scope>
    <source>
        <strain evidence="2 3">KACC 16243</strain>
    </source>
</reference>
<evidence type="ECO:0000313" key="2">
    <source>
        <dbReference type="EMBL" id="QNN52307.1"/>
    </source>
</evidence>
<gene>
    <name evidence="2" type="ORF">H9L09_17755</name>
</gene>
<keyword evidence="1" id="KW-0472">Membrane</keyword>
<dbReference type="Pfam" id="PF14329">
    <property type="entry name" value="DUF4386"/>
    <property type="match status" value="1"/>
</dbReference>
<organism evidence="2 3">
    <name type="scientific">Nocardioides mesophilus</name>
    <dbReference type="NCBI Taxonomy" id="433659"/>
    <lineage>
        <taxon>Bacteria</taxon>
        <taxon>Bacillati</taxon>
        <taxon>Actinomycetota</taxon>
        <taxon>Actinomycetes</taxon>
        <taxon>Propionibacteriales</taxon>
        <taxon>Nocardioidaceae</taxon>
        <taxon>Nocardioides</taxon>
    </lineage>
</organism>
<evidence type="ECO:0000256" key="1">
    <source>
        <dbReference type="SAM" id="Phobius"/>
    </source>
</evidence>
<feature type="transmembrane region" description="Helical" evidence="1">
    <location>
        <begin position="171"/>
        <end position="194"/>
    </location>
</feature>
<proteinExistence type="predicted"/>
<keyword evidence="1" id="KW-0812">Transmembrane</keyword>
<accession>A0A7G9R9N2</accession>